<organism evidence="2 3">
    <name type="scientific">Paraeggerthella hongkongensis</name>
    <dbReference type="NCBI Taxonomy" id="230658"/>
    <lineage>
        <taxon>Bacteria</taxon>
        <taxon>Bacillati</taxon>
        <taxon>Actinomycetota</taxon>
        <taxon>Coriobacteriia</taxon>
        <taxon>Eggerthellales</taxon>
        <taxon>Eggerthellaceae</taxon>
        <taxon>Paraeggerthella</taxon>
    </lineage>
</organism>
<dbReference type="OrthoDB" id="3194831at2"/>
<gene>
    <name evidence="2" type="ORF">DMP08_12145</name>
</gene>
<dbReference type="RefSeq" id="WP_123193138.1">
    <property type="nucleotide sequence ID" value="NZ_QICD01000045.1"/>
</dbReference>
<evidence type="ECO:0000313" key="2">
    <source>
        <dbReference type="EMBL" id="RNL37968.1"/>
    </source>
</evidence>
<keyword evidence="3" id="KW-1185">Reference proteome</keyword>
<comment type="caution">
    <text evidence="2">The sequence shown here is derived from an EMBL/GenBank/DDBJ whole genome shotgun (WGS) entry which is preliminary data.</text>
</comment>
<reference evidence="3" key="1">
    <citation type="submission" date="2018-05" db="EMBL/GenBank/DDBJ databases">
        <title>Genome Sequencing of selected type strains of the family Eggerthellaceae.</title>
        <authorList>
            <person name="Danylec N."/>
            <person name="Stoll D.A."/>
            <person name="Doetsch A."/>
            <person name="Huch M."/>
        </authorList>
    </citation>
    <scope>NUCLEOTIDE SEQUENCE [LARGE SCALE GENOMIC DNA]</scope>
    <source>
        <strain evidence="3">DSM 16106</strain>
    </source>
</reference>
<feature type="domain" description="DUF4325" evidence="1">
    <location>
        <begin position="328"/>
        <end position="388"/>
    </location>
</feature>
<dbReference type="SUPFAM" id="SSF55874">
    <property type="entry name" value="ATPase domain of HSP90 chaperone/DNA topoisomerase II/histidine kinase"/>
    <property type="match status" value="1"/>
</dbReference>
<evidence type="ECO:0000259" key="1">
    <source>
        <dbReference type="Pfam" id="PF14213"/>
    </source>
</evidence>
<dbReference type="EMBL" id="QICD01000045">
    <property type="protein sequence ID" value="RNL37968.1"/>
    <property type="molecule type" value="Genomic_DNA"/>
</dbReference>
<dbReference type="AlphaFoldDB" id="A0A3N0ATK4"/>
<accession>A0A3N0ATK4</accession>
<name>A0A3N0ATK4_9ACTN</name>
<dbReference type="Pfam" id="PF14213">
    <property type="entry name" value="DUF4325"/>
    <property type="match status" value="1"/>
</dbReference>
<dbReference type="Proteomes" id="UP000278632">
    <property type="component" value="Unassembled WGS sequence"/>
</dbReference>
<dbReference type="InterPro" id="IPR036890">
    <property type="entry name" value="HATPase_C_sf"/>
</dbReference>
<dbReference type="InterPro" id="IPR025474">
    <property type="entry name" value="DUF4325"/>
</dbReference>
<protein>
    <recommendedName>
        <fullName evidence="1">DUF4325 domain-containing protein</fullName>
    </recommendedName>
</protein>
<dbReference type="Gene3D" id="3.30.565.10">
    <property type="entry name" value="Histidine kinase-like ATPase, C-terminal domain"/>
    <property type="match status" value="1"/>
</dbReference>
<evidence type="ECO:0000313" key="3">
    <source>
        <dbReference type="Proteomes" id="UP000278632"/>
    </source>
</evidence>
<sequence length="415" mass="46911">MDYEKHVDLDLSSPANLTIANREIFNGIKAGYQDFAIHLNTDKSVYPNTCAPVAGLLQYYRDSHNVDFEIDYGSASEDECYVKHTCCFNPLPASKLLDNKINTLSPFDRVWRFSSSEEVKVVVDLILKEMREQHELAQGVASGIEWCLNETMDNVLQHSNTEHGYIMAQVHKENRRLAICVFDAGIGIKNSFNTSITHKPRTALDAITLALQERITRDESIGQGNGMWNLSQIVQANGGVYKVSSGGANYSFDKTPSTSERGQLYLGRKYGTTTIDFQLDFSQEVNIAAAFQNHRPTDLWLESLERNDGLYEIDVASLEYGTGTRKAAIRLRNTTLNIIHETKRRVILDFHGVTLTSSSFADELIGKIIRDYGFVFCITFIELTNLSKINQDIFDRSVEQRMAQIYYSAHIPEDD</sequence>
<proteinExistence type="predicted"/>